<evidence type="ECO:0000256" key="1">
    <source>
        <dbReference type="SAM" id="SignalP"/>
    </source>
</evidence>
<name>A0A2T4AVN8_TRIHA</name>
<evidence type="ECO:0000313" key="2">
    <source>
        <dbReference type="EMBL" id="PTB61137.1"/>
    </source>
</evidence>
<dbReference type="RefSeq" id="XP_024780814.1">
    <property type="nucleotide sequence ID" value="XM_024913370.1"/>
</dbReference>
<keyword evidence="1" id="KW-0732">Signal</keyword>
<feature type="chain" id="PRO_5015784327" evidence="1">
    <location>
        <begin position="16"/>
        <end position="71"/>
    </location>
</feature>
<dbReference type="EMBL" id="KZ679675">
    <property type="protein sequence ID" value="PTB61137.1"/>
    <property type="molecule type" value="Genomic_DNA"/>
</dbReference>
<keyword evidence="3" id="KW-1185">Reference proteome</keyword>
<proteinExistence type="predicted"/>
<dbReference type="GeneID" id="36621931"/>
<evidence type="ECO:0000313" key="3">
    <source>
        <dbReference type="Proteomes" id="UP000241690"/>
    </source>
</evidence>
<dbReference type="Proteomes" id="UP000241690">
    <property type="component" value="Unassembled WGS sequence"/>
</dbReference>
<gene>
    <name evidence="2" type="ORF">M431DRAFT_204513</name>
</gene>
<accession>A0A2T4AVN8</accession>
<feature type="signal peptide" evidence="1">
    <location>
        <begin position="1"/>
        <end position="15"/>
    </location>
</feature>
<dbReference type="AlphaFoldDB" id="A0A2T4AVN8"/>
<protein>
    <submittedName>
        <fullName evidence="2">Uncharacterized protein</fullName>
    </submittedName>
</protein>
<reference evidence="2 3" key="1">
    <citation type="submission" date="2016-07" db="EMBL/GenBank/DDBJ databases">
        <title>Multiple horizontal gene transfer events from other fungi enriched the ability of initially mycotrophic Trichoderma (Ascomycota) to feed on dead plant biomass.</title>
        <authorList>
            <consortium name="DOE Joint Genome Institute"/>
            <person name="Aerts A."/>
            <person name="Atanasova L."/>
            <person name="Chenthamara K."/>
            <person name="Zhang J."/>
            <person name="Grujic M."/>
            <person name="Henrissat B."/>
            <person name="Kuo A."/>
            <person name="Salamov A."/>
            <person name="Lipzen A."/>
            <person name="Labutti K."/>
            <person name="Barry K."/>
            <person name="Miao Y."/>
            <person name="Rahimi M.J."/>
            <person name="Shen Q."/>
            <person name="Grigoriev I.V."/>
            <person name="Kubicek C.P."/>
            <person name="Druzhinina I.S."/>
        </authorList>
    </citation>
    <scope>NUCLEOTIDE SEQUENCE [LARGE SCALE GENOMIC DNA]</scope>
    <source>
        <strain evidence="2 3">CBS 226.95</strain>
    </source>
</reference>
<sequence length="71" mass="8209">MTASLWLLVVALGEAARYWVHRINPSKVDCSMSILIAGILDLQLWPVKWSIYASPHVPVHCIKQTLRWLRR</sequence>
<organism evidence="2 3">
    <name type="scientific">Trichoderma harzianum CBS 226.95</name>
    <dbReference type="NCBI Taxonomy" id="983964"/>
    <lineage>
        <taxon>Eukaryota</taxon>
        <taxon>Fungi</taxon>
        <taxon>Dikarya</taxon>
        <taxon>Ascomycota</taxon>
        <taxon>Pezizomycotina</taxon>
        <taxon>Sordariomycetes</taxon>
        <taxon>Hypocreomycetidae</taxon>
        <taxon>Hypocreales</taxon>
        <taxon>Hypocreaceae</taxon>
        <taxon>Trichoderma</taxon>
    </lineage>
</organism>